<reference evidence="3 4" key="1">
    <citation type="journal article" date="2016" name="Nat. Commun.">
        <title>Ectomycorrhizal ecology is imprinted in the genome of the dominant symbiotic fungus Cenococcum geophilum.</title>
        <authorList>
            <consortium name="DOE Joint Genome Institute"/>
            <person name="Peter M."/>
            <person name="Kohler A."/>
            <person name="Ohm R.A."/>
            <person name="Kuo A."/>
            <person name="Krutzmann J."/>
            <person name="Morin E."/>
            <person name="Arend M."/>
            <person name="Barry K.W."/>
            <person name="Binder M."/>
            <person name="Choi C."/>
            <person name="Clum A."/>
            <person name="Copeland A."/>
            <person name="Grisel N."/>
            <person name="Haridas S."/>
            <person name="Kipfer T."/>
            <person name="LaButti K."/>
            <person name="Lindquist E."/>
            <person name="Lipzen A."/>
            <person name="Maire R."/>
            <person name="Meier B."/>
            <person name="Mihaltcheva S."/>
            <person name="Molinier V."/>
            <person name="Murat C."/>
            <person name="Poggeler S."/>
            <person name="Quandt C.A."/>
            <person name="Sperisen C."/>
            <person name="Tritt A."/>
            <person name="Tisserant E."/>
            <person name="Crous P.W."/>
            <person name="Henrissat B."/>
            <person name="Nehls U."/>
            <person name="Egli S."/>
            <person name="Spatafora J.W."/>
            <person name="Grigoriev I.V."/>
            <person name="Martin F.M."/>
        </authorList>
    </citation>
    <scope>NUCLEOTIDE SEQUENCE [LARGE SCALE GENOMIC DNA]</scope>
    <source>
        <strain evidence="3 4">CBS 207.34</strain>
    </source>
</reference>
<evidence type="ECO:0000313" key="4">
    <source>
        <dbReference type="Proteomes" id="UP000250140"/>
    </source>
</evidence>
<protein>
    <recommendedName>
        <fullName evidence="2">TauD/TfdA-like domain-containing protein</fullName>
    </recommendedName>
</protein>
<dbReference type="InterPro" id="IPR003819">
    <property type="entry name" value="TauD/TfdA-like"/>
</dbReference>
<dbReference type="InterPro" id="IPR042098">
    <property type="entry name" value="TauD-like_sf"/>
</dbReference>
<dbReference type="Pfam" id="PF02668">
    <property type="entry name" value="TauD"/>
    <property type="match status" value="1"/>
</dbReference>
<keyword evidence="4" id="KW-1185">Reference proteome</keyword>
<accession>A0A8E2ENG7</accession>
<dbReference type="Proteomes" id="UP000250140">
    <property type="component" value="Unassembled WGS sequence"/>
</dbReference>
<dbReference type="Gene3D" id="3.60.130.10">
    <property type="entry name" value="Clavaminate synthase-like"/>
    <property type="match status" value="1"/>
</dbReference>
<dbReference type="AlphaFoldDB" id="A0A8E2ENG7"/>
<dbReference type="PANTHER" id="PTHR10696">
    <property type="entry name" value="GAMMA-BUTYROBETAINE HYDROXYLASE-RELATED"/>
    <property type="match status" value="1"/>
</dbReference>
<name>A0A8E2ENG7_9PEZI</name>
<dbReference type="PANTHER" id="PTHR10696:SF54">
    <property type="entry name" value="FAMILY OXIDOREDUCTASE, PUTATIVE (AFU_ORTHOLOGUE AFUA_4G13850)-RELATED"/>
    <property type="match status" value="1"/>
</dbReference>
<gene>
    <name evidence="3" type="ORF">AOQ84DRAFT_393351</name>
</gene>
<dbReference type="GO" id="GO:0016491">
    <property type="term" value="F:oxidoreductase activity"/>
    <property type="evidence" value="ECO:0007669"/>
    <property type="project" value="UniProtKB-KW"/>
</dbReference>
<evidence type="ECO:0000259" key="2">
    <source>
        <dbReference type="Pfam" id="PF02668"/>
    </source>
</evidence>
<dbReference type="EMBL" id="KV751035">
    <property type="protein sequence ID" value="OCL01899.1"/>
    <property type="molecule type" value="Genomic_DNA"/>
</dbReference>
<sequence length="394" mass="43474">MSNSGLSERSSLESLRSLSSALSIQSEPDALPPPVEGPMVWQSNELQPSQYIVKLQPADVEAVRAAIVSFKLLGLPRGSISTDTFCLNPDLASRLSAISDEIHHGRGVVVLRGLESALLNDEESVIAFAGLASYVCPERATDSYANQTLSHIRDATHDVVPDWARDLGLAGSKLPSAMEFHADRFSGDVLAMYVRNDGSKEAGGEQFMASFCRIYNELLRVAPDVLDTLAAGDWPFELKNPEHKLPHLDFGPALFFAGGRPICQLVKAPLLGSPKIPRLSSMPSLSSKQLHALQVVEDLAQRYCTKLDRCNGDIQFINNLGIMHARSAYGGKSAQHRNTRHLLRMFLRDPRNAWIKPSSYLHKFDDPFENGREQNLPILDTDPWRKISGRESHG</sequence>
<proteinExistence type="predicted"/>
<dbReference type="SUPFAM" id="SSF51197">
    <property type="entry name" value="Clavaminate synthase-like"/>
    <property type="match status" value="1"/>
</dbReference>
<dbReference type="InterPro" id="IPR050411">
    <property type="entry name" value="AlphaKG_dependent_hydroxylases"/>
</dbReference>
<evidence type="ECO:0000313" key="3">
    <source>
        <dbReference type="EMBL" id="OCL01899.1"/>
    </source>
</evidence>
<keyword evidence="1" id="KW-0560">Oxidoreductase</keyword>
<organism evidence="3 4">
    <name type="scientific">Glonium stellatum</name>
    <dbReference type="NCBI Taxonomy" id="574774"/>
    <lineage>
        <taxon>Eukaryota</taxon>
        <taxon>Fungi</taxon>
        <taxon>Dikarya</taxon>
        <taxon>Ascomycota</taxon>
        <taxon>Pezizomycotina</taxon>
        <taxon>Dothideomycetes</taxon>
        <taxon>Pleosporomycetidae</taxon>
        <taxon>Gloniales</taxon>
        <taxon>Gloniaceae</taxon>
        <taxon>Glonium</taxon>
    </lineage>
</organism>
<evidence type="ECO:0000256" key="1">
    <source>
        <dbReference type="ARBA" id="ARBA00023002"/>
    </source>
</evidence>
<dbReference type="OrthoDB" id="272271at2759"/>
<feature type="domain" description="TauD/TfdA-like" evidence="2">
    <location>
        <begin position="91"/>
        <end position="345"/>
    </location>
</feature>